<feature type="transmembrane region" description="Helical" evidence="5">
    <location>
        <begin position="170"/>
        <end position="189"/>
    </location>
</feature>
<evidence type="ECO:0000256" key="1">
    <source>
        <dbReference type="ARBA" id="ARBA00004651"/>
    </source>
</evidence>
<dbReference type="InterPro" id="IPR036259">
    <property type="entry name" value="MFS_trans_sf"/>
</dbReference>
<organism evidence="7 8">
    <name type="scientific">Saccharopolyspora rosea</name>
    <dbReference type="NCBI Taxonomy" id="524884"/>
    <lineage>
        <taxon>Bacteria</taxon>
        <taxon>Bacillati</taxon>
        <taxon>Actinomycetota</taxon>
        <taxon>Actinomycetes</taxon>
        <taxon>Pseudonocardiales</taxon>
        <taxon>Pseudonocardiaceae</taxon>
        <taxon>Saccharopolyspora</taxon>
    </lineage>
</organism>
<feature type="transmembrane region" description="Helical" evidence="5">
    <location>
        <begin position="21"/>
        <end position="41"/>
    </location>
</feature>
<reference evidence="8" key="1">
    <citation type="journal article" date="2019" name="Int. J. Syst. Evol. Microbiol.">
        <title>The Global Catalogue of Microorganisms (GCM) 10K type strain sequencing project: providing services to taxonomists for standard genome sequencing and annotation.</title>
        <authorList>
            <consortium name="The Broad Institute Genomics Platform"/>
            <consortium name="The Broad Institute Genome Sequencing Center for Infectious Disease"/>
            <person name="Wu L."/>
            <person name="Ma J."/>
        </authorList>
    </citation>
    <scope>NUCLEOTIDE SEQUENCE [LARGE SCALE GENOMIC DNA]</scope>
    <source>
        <strain evidence="8">CCUG 56401</strain>
    </source>
</reference>
<dbReference type="PROSITE" id="PS50850">
    <property type="entry name" value="MFS"/>
    <property type="match status" value="1"/>
</dbReference>
<dbReference type="RefSeq" id="WP_263249118.1">
    <property type="nucleotide sequence ID" value="NZ_BAABLT010000048.1"/>
</dbReference>
<protein>
    <submittedName>
        <fullName evidence="7">MFS transporter</fullName>
    </submittedName>
</protein>
<sequence>MTVVEKSGSALWDPRRRTFTAGMVLVITLVAFEAMGLGTALPTIVADFDAQRWYSWPFTVFMAASAIGTVLGGREADRRGPGAPLLLGLPLFAVGLVTAGASPGIGVLLGARVLQGLGGGVVIVSMYVMIARVYPERHRPSAFAALSSAWVVPSLLGPVVAGFLTEHASWRWVFLGLAPLVCLGTVLLVPTVRRFGARSDAPTAQRRRGLPAAAFGAAAGVVALDWGAQNPSPAALVVGMGGVAVLVPCLRLLLPNGTLTARPGIPVMALARGLLSGVFFSAQAFVPLALSVVHHFSPTAAGVPLTIGSLGWTAGSWWQSRRHQVRREHLVAAGFLLVGSGIAGLAAVLAGWVPDWLVFAFWLVAGSGMGLGVASTSVRVLALSPESERGFNSAAVQISDMLGQATLIGLSGVLVGALAAPGLPARGVVPLDLVLVVAAVLAAGLVARSARRSC</sequence>
<proteinExistence type="predicted"/>
<evidence type="ECO:0000313" key="8">
    <source>
        <dbReference type="Proteomes" id="UP001597018"/>
    </source>
</evidence>
<evidence type="ECO:0000313" key="7">
    <source>
        <dbReference type="EMBL" id="MFD0921078.1"/>
    </source>
</evidence>
<keyword evidence="4 5" id="KW-0472">Membrane</keyword>
<evidence type="ECO:0000256" key="4">
    <source>
        <dbReference type="ARBA" id="ARBA00023136"/>
    </source>
</evidence>
<feature type="transmembrane region" description="Helical" evidence="5">
    <location>
        <begin position="113"/>
        <end position="130"/>
    </location>
</feature>
<dbReference type="InterPro" id="IPR020846">
    <property type="entry name" value="MFS_dom"/>
</dbReference>
<feature type="transmembrane region" description="Helical" evidence="5">
    <location>
        <begin position="299"/>
        <end position="318"/>
    </location>
</feature>
<evidence type="ECO:0000256" key="5">
    <source>
        <dbReference type="SAM" id="Phobius"/>
    </source>
</evidence>
<dbReference type="SUPFAM" id="SSF103473">
    <property type="entry name" value="MFS general substrate transporter"/>
    <property type="match status" value="1"/>
</dbReference>
<gene>
    <name evidence="7" type="ORF">ACFQ16_15135</name>
</gene>
<feature type="transmembrane region" description="Helical" evidence="5">
    <location>
        <begin position="210"/>
        <end position="228"/>
    </location>
</feature>
<dbReference type="EMBL" id="JBHTIW010000010">
    <property type="protein sequence ID" value="MFD0921078.1"/>
    <property type="molecule type" value="Genomic_DNA"/>
</dbReference>
<dbReference type="PRINTS" id="PR01036">
    <property type="entry name" value="TCRTETB"/>
</dbReference>
<comment type="subcellular location">
    <subcellularLocation>
        <location evidence="1">Cell membrane</location>
        <topology evidence="1">Multi-pass membrane protein</topology>
    </subcellularLocation>
</comment>
<feature type="transmembrane region" description="Helical" evidence="5">
    <location>
        <begin position="234"/>
        <end position="254"/>
    </location>
</feature>
<dbReference type="InterPro" id="IPR011701">
    <property type="entry name" value="MFS"/>
</dbReference>
<evidence type="ECO:0000256" key="2">
    <source>
        <dbReference type="ARBA" id="ARBA00022692"/>
    </source>
</evidence>
<feature type="transmembrane region" description="Helical" evidence="5">
    <location>
        <begin position="359"/>
        <end position="382"/>
    </location>
</feature>
<evidence type="ECO:0000256" key="3">
    <source>
        <dbReference type="ARBA" id="ARBA00022989"/>
    </source>
</evidence>
<dbReference type="PANTHER" id="PTHR23501:SF154">
    <property type="entry name" value="MULTIDRUG-EFFLUX TRANSPORTER RV1634-RELATED"/>
    <property type="match status" value="1"/>
</dbReference>
<name>A0ABW3FTK1_9PSEU</name>
<feature type="transmembrane region" description="Helical" evidence="5">
    <location>
        <begin position="274"/>
        <end position="293"/>
    </location>
</feature>
<dbReference type="Proteomes" id="UP001597018">
    <property type="component" value="Unassembled WGS sequence"/>
</dbReference>
<keyword evidence="8" id="KW-1185">Reference proteome</keyword>
<feature type="transmembrane region" description="Helical" evidence="5">
    <location>
        <begin position="402"/>
        <end position="423"/>
    </location>
</feature>
<evidence type="ECO:0000259" key="6">
    <source>
        <dbReference type="PROSITE" id="PS50850"/>
    </source>
</evidence>
<accession>A0ABW3FTK1</accession>
<dbReference type="PANTHER" id="PTHR23501">
    <property type="entry name" value="MAJOR FACILITATOR SUPERFAMILY"/>
    <property type="match status" value="1"/>
</dbReference>
<feature type="transmembrane region" description="Helical" evidence="5">
    <location>
        <begin position="330"/>
        <end position="353"/>
    </location>
</feature>
<dbReference type="Gene3D" id="1.20.1250.20">
    <property type="entry name" value="MFS general substrate transporter like domains"/>
    <property type="match status" value="1"/>
</dbReference>
<feature type="transmembrane region" description="Helical" evidence="5">
    <location>
        <begin position="85"/>
        <end position="107"/>
    </location>
</feature>
<keyword evidence="2 5" id="KW-0812">Transmembrane</keyword>
<feature type="transmembrane region" description="Helical" evidence="5">
    <location>
        <begin position="429"/>
        <end position="447"/>
    </location>
</feature>
<comment type="caution">
    <text evidence="7">The sequence shown here is derived from an EMBL/GenBank/DDBJ whole genome shotgun (WGS) entry which is preliminary data.</text>
</comment>
<feature type="transmembrane region" description="Helical" evidence="5">
    <location>
        <begin position="142"/>
        <end position="164"/>
    </location>
</feature>
<feature type="domain" description="Major facilitator superfamily (MFS) profile" evidence="6">
    <location>
        <begin position="19"/>
        <end position="450"/>
    </location>
</feature>
<dbReference type="Pfam" id="PF07690">
    <property type="entry name" value="MFS_1"/>
    <property type="match status" value="1"/>
</dbReference>
<keyword evidence="3 5" id="KW-1133">Transmembrane helix</keyword>
<feature type="transmembrane region" description="Helical" evidence="5">
    <location>
        <begin position="53"/>
        <end position="73"/>
    </location>
</feature>